<dbReference type="GO" id="GO:0004722">
    <property type="term" value="F:protein serine/threonine phosphatase activity"/>
    <property type="evidence" value="ECO:0007669"/>
    <property type="project" value="UniProtKB-EC"/>
</dbReference>
<dbReference type="GO" id="GO:0005886">
    <property type="term" value="C:plasma membrane"/>
    <property type="evidence" value="ECO:0007669"/>
    <property type="project" value="UniProtKB-SubCell"/>
</dbReference>
<keyword evidence="6" id="KW-0519">Myristate</keyword>
<accession>A0AAN9VUX1</accession>
<dbReference type="InterPro" id="IPR000387">
    <property type="entry name" value="Tyr_Pase_dom"/>
</dbReference>
<dbReference type="SMART" id="SM00195">
    <property type="entry name" value="DSPc"/>
    <property type="match status" value="1"/>
</dbReference>
<dbReference type="SUPFAM" id="SSF52799">
    <property type="entry name" value="(Phosphotyrosine protein) phosphatases II"/>
    <property type="match status" value="1"/>
</dbReference>
<dbReference type="InterPro" id="IPR020422">
    <property type="entry name" value="TYR_PHOSPHATASE_DUAL_dom"/>
</dbReference>
<dbReference type="PANTHER" id="PTHR45948">
    <property type="entry name" value="DUAL SPECIFICITY PROTEIN PHOSPHATASE DDB_G0269404-RELATED"/>
    <property type="match status" value="1"/>
</dbReference>
<gene>
    <name evidence="18" type="ORF">R5R35_004527</name>
</gene>
<evidence type="ECO:0000256" key="6">
    <source>
        <dbReference type="ARBA" id="ARBA00022707"/>
    </source>
</evidence>
<organism evidence="18 19">
    <name type="scientific">Gryllus longicercus</name>
    <dbReference type="NCBI Taxonomy" id="2509291"/>
    <lineage>
        <taxon>Eukaryota</taxon>
        <taxon>Metazoa</taxon>
        <taxon>Ecdysozoa</taxon>
        <taxon>Arthropoda</taxon>
        <taxon>Hexapoda</taxon>
        <taxon>Insecta</taxon>
        <taxon>Pterygota</taxon>
        <taxon>Neoptera</taxon>
        <taxon>Polyneoptera</taxon>
        <taxon>Orthoptera</taxon>
        <taxon>Ensifera</taxon>
        <taxon>Gryllidea</taxon>
        <taxon>Grylloidea</taxon>
        <taxon>Gryllidae</taxon>
        <taxon>Gryllinae</taxon>
        <taxon>Gryllus</taxon>
    </lineage>
</organism>
<keyword evidence="5" id="KW-1003">Cell membrane</keyword>
<comment type="catalytic activity">
    <reaction evidence="12">
        <text>O-phospho-L-threonyl-[protein] + H2O = L-threonyl-[protein] + phosphate</text>
        <dbReference type="Rhea" id="RHEA:47004"/>
        <dbReference type="Rhea" id="RHEA-COMP:11060"/>
        <dbReference type="Rhea" id="RHEA-COMP:11605"/>
        <dbReference type="ChEBI" id="CHEBI:15377"/>
        <dbReference type="ChEBI" id="CHEBI:30013"/>
        <dbReference type="ChEBI" id="CHEBI:43474"/>
        <dbReference type="ChEBI" id="CHEBI:61977"/>
        <dbReference type="EC" id="3.1.3.16"/>
    </reaction>
</comment>
<dbReference type="FunFam" id="3.90.190.10:FF:000052">
    <property type="entry name" value="Dual specificity phosphatase 15"/>
    <property type="match status" value="1"/>
</dbReference>
<protein>
    <recommendedName>
        <fullName evidence="14">Dual specificity protein phosphatase 15</fullName>
        <ecNumber evidence="4">3.1.3.16</ecNumber>
        <ecNumber evidence="3">3.1.3.48</ecNumber>
    </recommendedName>
</protein>
<feature type="domain" description="Tyrosine-protein phosphatase" evidence="16">
    <location>
        <begin position="4"/>
        <end position="144"/>
    </location>
</feature>
<evidence type="ECO:0000256" key="5">
    <source>
        <dbReference type="ARBA" id="ARBA00022475"/>
    </source>
</evidence>
<feature type="compositionally biased region" description="Low complexity" evidence="15">
    <location>
        <begin position="247"/>
        <end position="257"/>
    </location>
</feature>
<comment type="catalytic activity">
    <reaction evidence="13">
        <text>O-phospho-L-tyrosyl-[protein] + H2O = L-tyrosyl-[protein] + phosphate</text>
        <dbReference type="Rhea" id="RHEA:10684"/>
        <dbReference type="Rhea" id="RHEA-COMP:10136"/>
        <dbReference type="Rhea" id="RHEA-COMP:20101"/>
        <dbReference type="ChEBI" id="CHEBI:15377"/>
        <dbReference type="ChEBI" id="CHEBI:43474"/>
        <dbReference type="ChEBI" id="CHEBI:46858"/>
        <dbReference type="ChEBI" id="CHEBI:61978"/>
        <dbReference type="EC" id="3.1.3.48"/>
    </reaction>
</comment>
<dbReference type="EC" id="3.1.3.48" evidence="3"/>
<dbReference type="PANTHER" id="PTHR45948:SF2">
    <property type="entry name" value="DUAL SPECIFICITY PROTEIN PHOSPHATASE"/>
    <property type="match status" value="1"/>
</dbReference>
<evidence type="ECO:0000256" key="13">
    <source>
        <dbReference type="ARBA" id="ARBA00051722"/>
    </source>
</evidence>
<keyword evidence="10" id="KW-0449">Lipoprotein</keyword>
<dbReference type="PRINTS" id="PR01908">
    <property type="entry name" value="ADSPHPHTASE"/>
</dbReference>
<evidence type="ECO:0000256" key="9">
    <source>
        <dbReference type="ARBA" id="ARBA00023136"/>
    </source>
</evidence>
<dbReference type="Pfam" id="PF00782">
    <property type="entry name" value="DSPc"/>
    <property type="match status" value="1"/>
</dbReference>
<evidence type="ECO:0000259" key="16">
    <source>
        <dbReference type="PROSITE" id="PS50054"/>
    </source>
</evidence>
<feature type="domain" description="Tyrosine specific protein phosphatases" evidence="17">
    <location>
        <begin position="64"/>
        <end position="122"/>
    </location>
</feature>
<keyword evidence="8" id="KW-0904">Protein phosphatase</keyword>
<name>A0AAN9VUX1_9ORTH</name>
<evidence type="ECO:0000256" key="7">
    <source>
        <dbReference type="ARBA" id="ARBA00022801"/>
    </source>
</evidence>
<keyword evidence="7" id="KW-0378">Hydrolase</keyword>
<evidence type="ECO:0000256" key="15">
    <source>
        <dbReference type="SAM" id="MobiDB-lite"/>
    </source>
</evidence>
<evidence type="ECO:0000256" key="1">
    <source>
        <dbReference type="ARBA" id="ARBA00004342"/>
    </source>
</evidence>
<dbReference type="CDD" id="cd14519">
    <property type="entry name" value="DSP_DUSP22_15"/>
    <property type="match status" value="1"/>
</dbReference>
<evidence type="ECO:0000313" key="18">
    <source>
        <dbReference type="EMBL" id="KAK7872014.1"/>
    </source>
</evidence>
<dbReference type="InterPro" id="IPR000340">
    <property type="entry name" value="Dual-sp_phosphatase_cat-dom"/>
</dbReference>
<dbReference type="InterPro" id="IPR029021">
    <property type="entry name" value="Prot-tyrosine_phosphatase-like"/>
</dbReference>
<comment type="caution">
    <text evidence="18">The sequence shown here is derived from an EMBL/GenBank/DDBJ whole genome shotgun (WGS) entry which is preliminary data.</text>
</comment>
<dbReference type="PROSITE" id="PS50054">
    <property type="entry name" value="TYR_PHOSPHATASE_DUAL"/>
    <property type="match status" value="1"/>
</dbReference>
<keyword evidence="9" id="KW-0472">Membrane</keyword>
<evidence type="ECO:0000256" key="8">
    <source>
        <dbReference type="ARBA" id="ARBA00022912"/>
    </source>
</evidence>
<dbReference type="PROSITE" id="PS50056">
    <property type="entry name" value="TYR_PHOSPHATASE_2"/>
    <property type="match status" value="1"/>
</dbReference>
<evidence type="ECO:0000256" key="4">
    <source>
        <dbReference type="ARBA" id="ARBA00013081"/>
    </source>
</evidence>
<evidence type="ECO:0000313" key="19">
    <source>
        <dbReference type="Proteomes" id="UP001378592"/>
    </source>
</evidence>
<evidence type="ECO:0000256" key="3">
    <source>
        <dbReference type="ARBA" id="ARBA00013064"/>
    </source>
</evidence>
<comment type="catalytic activity">
    <reaction evidence="11">
        <text>O-phospho-L-seryl-[protein] + H2O = L-seryl-[protein] + phosphate</text>
        <dbReference type="Rhea" id="RHEA:20629"/>
        <dbReference type="Rhea" id="RHEA-COMP:9863"/>
        <dbReference type="Rhea" id="RHEA-COMP:11604"/>
        <dbReference type="ChEBI" id="CHEBI:15377"/>
        <dbReference type="ChEBI" id="CHEBI:29999"/>
        <dbReference type="ChEBI" id="CHEBI:43474"/>
        <dbReference type="ChEBI" id="CHEBI:83421"/>
        <dbReference type="EC" id="3.1.3.16"/>
    </reaction>
</comment>
<evidence type="ECO:0000256" key="11">
    <source>
        <dbReference type="ARBA" id="ARBA00047761"/>
    </source>
</evidence>
<sequence length="310" mass="34070">MGNGMNKVLPGLYVGNYRDSKDSTQLERFQITHIVAIHDAARKLHSDKHYLCVLASDTPEQNLTQYFPLCNDFIHAARLRGGNVLIHCLAGMSRSVTVTVAYIMSVTSLSWKEALKVVRAGRNVANPNFGFQKQLQEFEAFRLSEERRRLKERFPSLALVAQDEEACRGMLRSYQSLVLSRDLCEGDCALGQTCPTGMCRANSKRLIRRRSSSQRTTPPSSPRTLPPTPTSTRRPRSGPAGLHYYTASAPPSRSSSRFDMTSLGVPGIGLSMCTAGGGGLSAPTSPHSSPPVSPQHWPRRASTLSKRPLS</sequence>
<dbReference type="AlphaFoldDB" id="A0AAN9VUX1"/>
<evidence type="ECO:0000256" key="10">
    <source>
        <dbReference type="ARBA" id="ARBA00023288"/>
    </source>
</evidence>
<keyword evidence="19" id="KW-1185">Reference proteome</keyword>
<dbReference type="GO" id="GO:0005829">
    <property type="term" value="C:cytosol"/>
    <property type="evidence" value="ECO:0007669"/>
    <property type="project" value="TreeGrafter"/>
</dbReference>
<proteinExistence type="inferred from homology"/>
<evidence type="ECO:0000256" key="12">
    <source>
        <dbReference type="ARBA" id="ARBA00048336"/>
    </source>
</evidence>
<reference evidence="18 19" key="1">
    <citation type="submission" date="2024-03" db="EMBL/GenBank/DDBJ databases">
        <title>The genome assembly and annotation of the cricket Gryllus longicercus Weissman &amp; Gray.</title>
        <authorList>
            <person name="Szrajer S."/>
            <person name="Gray D."/>
            <person name="Ylla G."/>
        </authorList>
    </citation>
    <scope>NUCLEOTIDE SEQUENCE [LARGE SCALE GENOMIC DNA]</scope>
    <source>
        <strain evidence="18">DAG 2021-001</strain>
        <tissue evidence="18">Whole body minus gut</tissue>
    </source>
</reference>
<feature type="region of interest" description="Disordered" evidence="15">
    <location>
        <begin position="205"/>
        <end position="310"/>
    </location>
</feature>
<evidence type="ECO:0000256" key="2">
    <source>
        <dbReference type="ARBA" id="ARBA00008601"/>
    </source>
</evidence>
<dbReference type="GO" id="GO:0004725">
    <property type="term" value="F:protein tyrosine phosphatase activity"/>
    <property type="evidence" value="ECO:0007669"/>
    <property type="project" value="UniProtKB-EC"/>
</dbReference>
<evidence type="ECO:0000256" key="14">
    <source>
        <dbReference type="ARBA" id="ARBA00068799"/>
    </source>
</evidence>
<comment type="subcellular location">
    <subcellularLocation>
        <location evidence="1">Cell membrane</location>
        <topology evidence="1">Lipid-anchor</topology>
        <orientation evidence="1">Cytoplasmic side</orientation>
    </subcellularLocation>
</comment>
<dbReference type="EC" id="3.1.3.16" evidence="4"/>
<feature type="compositionally biased region" description="Pro residues" evidence="15">
    <location>
        <begin position="219"/>
        <end position="229"/>
    </location>
</feature>
<dbReference type="Gene3D" id="3.90.190.10">
    <property type="entry name" value="Protein tyrosine phosphatase superfamily"/>
    <property type="match status" value="1"/>
</dbReference>
<evidence type="ECO:0000259" key="17">
    <source>
        <dbReference type="PROSITE" id="PS50056"/>
    </source>
</evidence>
<dbReference type="EMBL" id="JAZDUA010000030">
    <property type="protein sequence ID" value="KAK7872014.1"/>
    <property type="molecule type" value="Genomic_DNA"/>
</dbReference>
<comment type="similarity">
    <text evidence="2">Belongs to the protein-tyrosine phosphatase family. Non-receptor class dual specificity subfamily.</text>
</comment>
<dbReference type="GO" id="GO:0007165">
    <property type="term" value="P:signal transduction"/>
    <property type="evidence" value="ECO:0007669"/>
    <property type="project" value="TreeGrafter"/>
</dbReference>
<dbReference type="Proteomes" id="UP001378592">
    <property type="component" value="Unassembled WGS sequence"/>
</dbReference>